<gene>
    <name evidence="2" type="ORF">EV212_104159</name>
</gene>
<proteinExistence type="predicted"/>
<dbReference type="EMBL" id="SLXA01000004">
    <property type="protein sequence ID" value="TCO85104.1"/>
    <property type="molecule type" value="Genomic_DNA"/>
</dbReference>
<dbReference type="NCBIfam" id="TIGR01764">
    <property type="entry name" value="excise"/>
    <property type="match status" value="1"/>
</dbReference>
<accession>A0A4R2LIT2</accession>
<dbReference type="AlphaFoldDB" id="A0A4R2LIT2"/>
<evidence type="ECO:0000259" key="1">
    <source>
        <dbReference type="Pfam" id="PF12728"/>
    </source>
</evidence>
<dbReference type="Proteomes" id="UP000295711">
    <property type="component" value="Unassembled WGS sequence"/>
</dbReference>
<name>A0A4R2LIT2_9FIRM</name>
<dbReference type="GO" id="GO:0003677">
    <property type="term" value="F:DNA binding"/>
    <property type="evidence" value="ECO:0007669"/>
    <property type="project" value="InterPro"/>
</dbReference>
<feature type="domain" description="Helix-turn-helix" evidence="1">
    <location>
        <begin position="26"/>
        <end position="74"/>
    </location>
</feature>
<evidence type="ECO:0000313" key="3">
    <source>
        <dbReference type="Proteomes" id="UP000295711"/>
    </source>
</evidence>
<protein>
    <submittedName>
        <fullName evidence="2">Excisionase family DNA binding protein</fullName>
    </submittedName>
</protein>
<comment type="caution">
    <text evidence="2">The sequence shown here is derived from an EMBL/GenBank/DDBJ whole genome shotgun (WGS) entry which is preliminary data.</text>
</comment>
<sequence length="80" mass="9153">MFEDRIAALNKDTEAMPSIPYEKRIYTVDEIQDILGIGRNSAYNLVKSGVFHSVRIGGNIRISKKSFDDWLDKQMDTCQV</sequence>
<evidence type="ECO:0000313" key="2">
    <source>
        <dbReference type="EMBL" id="TCO85104.1"/>
    </source>
</evidence>
<dbReference type="RefSeq" id="WP_008727012.1">
    <property type="nucleotide sequence ID" value="NZ_JANKAQ010000004.1"/>
</dbReference>
<dbReference type="InterPro" id="IPR010093">
    <property type="entry name" value="SinI_DNA-bd"/>
</dbReference>
<dbReference type="OrthoDB" id="9800833at2"/>
<dbReference type="GeneID" id="61924752"/>
<keyword evidence="3" id="KW-1185">Reference proteome</keyword>
<dbReference type="Pfam" id="PF12728">
    <property type="entry name" value="HTH_17"/>
    <property type="match status" value="1"/>
</dbReference>
<organism evidence="2 3">
    <name type="scientific">Frisingicoccus caecimuris</name>
    <dbReference type="NCBI Taxonomy" id="1796636"/>
    <lineage>
        <taxon>Bacteria</taxon>
        <taxon>Bacillati</taxon>
        <taxon>Bacillota</taxon>
        <taxon>Clostridia</taxon>
        <taxon>Lachnospirales</taxon>
        <taxon>Lachnospiraceae</taxon>
        <taxon>Frisingicoccus</taxon>
    </lineage>
</organism>
<dbReference type="InterPro" id="IPR041657">
    <property type="entry name" value="HTH_17"/>
</dbReference>
<reference evidence="2 3" key="1">
    <citation type="submission" date="2019-03" db="EMBL/GenBank/DDBJ databases">
        <title>Genomic Encyclopedia of Type Strains, Phase IV (KMG-IV): sequencing the most valuable type-strain genomes for metagenomic binning, comparative biology and taxonomic classification.</title>
        <authorList>
            <person name="Goeker M."/>
        </authorList>
    </citation>
    <scope>NUCLEOTIDE SEQUENCE [LARGE SCALE GENOMIC DNA]</scope>
    <source>
        <strain evidence="2 3">DSM 28559</strain>
    </source>
</reference>